<keyword evidence="2" id="KW-1185">Reference proteome</keyword>
<evidence type="ECO:0008006" key="3">
    <source>
        <dbReference type="Google" id="ProtNLM"/>
    </source>
</evidence>
<dbReference type="InParanoid" id="A0A409WDW0"/>
<protein>
    <recommendedName>
        <fullName evidence="3">F-box domain-containing protein</fullName>
    </recommendedName>
</protein>
<dbReference type="AlphaFoldDB" id="A0A409WDW0"/>
<gene>
    <name evidence="1" type="ORF">CVT26_004386</name>
</gene>
<evidence type="ECO:0000313" key="2">
    <source>
        <dbReference type="Proteomes" id="UP000284706"/>
    </source>
</evidence>
<sequence>MFPIPDLQASRAVFAVRLGAVCHNWRRIAWSSPRLWSSLIIDSSNAVVTDTRIELVKEWIDRSGCLLLSIAWHQPSLVIQTGFVLLFNDNNAKSLIDIMNRHADRWESLNLHLPAGALRLFDASKASKLSSLRKLALHVPLEQPLTSTTFFDLTPPIVNLTFIGNWRWDIKVLDWKRVTHLTASLANTHDVLRILNEGQYLQECKLHICDPRLDLGPTSSYPIARSLTVLVIRFLGPGSMEFFINSVTLPALKLLHIHIEEPGIILSVPAFVSFLTRSSPALTKLALVCGGLTQDGFVPIARLLPSLEALSIGLDCEEDGNFRSFYLAWARPNPEALLPSLVEFRWLGRTLFPLVLLPYYLGPISRNRRRPLKHVNIDCFLNSSTHTLPEISKDLLAQLSHYRSFVQIQVNVQFDGITRNILNIL</sequence>
<name>A0A409WDW0_9AGAR</name>
<dbReference type="EMBL" id="NHYE01005129">
    <property type="protein sequence ID" value="PPQ76708.1"/>
    <property type="molecule type" value="Genomic_DNA"/>
</dbReference>
<dbReference type="Proteomes" id="UP000284706">
    <property type="component" value="Unassembled WGS sequence"/>
</dbReference>
<proteinExistence type="predicted"/>
<evidence type="ECO:0000313" key="1">
    <source>
        <dbReference type="EMBL" id="PPQ76708.1"/>
    </source>
</evidence>
<reference evidence="1 2" key="1">
    <citation type="journal article" date="2018" name="Evol. Lett.">
        <title>Horizontal gene cluster transfer increased hallucinogenic mushroom diversity.</title>
        <authorList>
            <person name="Reynolds H.T."/>
            <person name="Vijayakumar V."/>
            <person name="Gluck-Thaler E."/>
            <person name="Korotkin H.B."/>
            <person name="Matheny P.B."/>
            <person name="Slot J.C."/>
        </authorList>
    </citation>
    <scope>NUCLEOTIDE SEQUENCE [LARGE SCALE GENOMIC DNA]</scope>
    <source>
        <strain evidence="1 2">SRW20</strain>
    </source>
</reference>
<comment type="caution">
    <text evidence="1">The sequence shown here is derived from an EMBL/GenBank/DDBJ whole genome shotgun (WGS) entry which is preliminary data.</text>
</comment>
<dbReference type="OrthoDB" id="2269034at2759"/>
<organism evidence="1 2">
    <name type="scientific">Gymnopilus dilepis</name>
    <dbReference type="NCBI Taxonomy" id="231916"/>
    <lineage>
        <taxon>Eukaryota</taxon>
        <taxon>Fungi</taxon>
        <taxon>Dikarya</taxon>
        <taxon>Basidiomycota</taxon>
        <taxon>Agaricomycotina</taxon>
        <taxon>Agaricomycetes</taxon>
        <taxon>Agaricomycetidae</taxon>
        <taxon>Agaricales</taxon>
        <taxon>Agaricineae</taxon>
        <taxon>Hymenogastraceae</taxon>
        <taxon>Gymnopilus</taxon>
    </lineage>
</organism>
<accession>A0A409WDW0</accession>